<comment type="caution">
    <text evidence="1">The sequence shown here is derived from an EMBL/GenBank/DDBJ whole genome shotgun (WGS) entry which is preliminary data.</text>
</comment>
<feature type="non-terminal residue" evidence="1">
    <location>
        <position position="104"/>
    </location>
</feature>
<reference evidence="2" key="1">
    <citation type="submission" date="2014-03" db="EMBL/GenBank/DDBJ databases">
        <title>The Genome Sequence of Puccinia striiformis f. sp. tritici PST-78.</title>
        <authorList>
            <consortium name="The Broad Institute Genome Sequencing Platform"/>
            <person name="Cuomo C."/>
            <person name="Hulbert S."/>
            <person name="Chen X."/>
            <person name="Walker B."/>
            <person name="Young S.K."/>
            <person name="Zeng Q."/>
            <person name="Gargeya S."/>
            <person name="Fitzgerald M."/>
            <person name="Haas B."/>
            <person name="Abouelleil A."/>
            <person name="Alvarado L."/>
            <person name="Arachchi H.M."/>
            <person name="Berlin A.M."/>
            <person name="Chapman S.B."/>
            <person name="Goldberg J."/>
            <person name="Griggs A."/>
            <person name="Gujja S."/>
            <person name="Hansen M."/>
            <person name="Howarth C."/>
            <person name="Imamovic A."/>
            <person name="Larimer J."/>
            <person name="McCowan C."/>
            <person name="Montmayeur A."/>
            <person name="Murphy C."/>
            <person name="Neiman D."/>
            <person name="Pearson M."/>
            <person name="Priest M."/>
            <person name="Roberts A."/>
            <person name="Saif S."/>
            <person name="Shea T."/>
            <person name="Sisk P."/>
            <person name="Sykes S."/>
            <person name="Wortman J."/>
            <person name="Nusbaum C."/>
            <person name="Birren B."/>
        </authorList>
    </citation>
    <scope>NUCLEOTIDE SEQUENCE [LARGE SCALE GENOMIC DNA]</scope>
    <source>
        <strain evidence="2">race PST-78</strain>
    </source>
</reference>
<sequence length="104" mass="11466">MTSPFLTRSCSVQLLFGVAANEVSDFLAGASTFRQADSDSDFDRRRSRMHVFVRIPGSMSIWVFARWRSKSLCNQTECQVTLGASNKTLLTVASLMIGTVSVNP</sequence>
<proteinExistence type="predicted"/>
<gene>
    <name evidence="1" type="ORF">PSTG_18685</name>
</gene>
<organism evidence="1 2">
    <name type="scientific">Puccinia striiformis f. sp. tritici PST-78</name>
    <dbReference type="NCBI Taxonomy" id="1165861"/>
    <lineage>
        <taxon>Eukaryota</taxon>
        <taxon>Fungi</taxon>
        <taxon>Dikarya</taxon>
        <taxon>Basidiomycota</taxon>
        <taxon>Pucciniomycotina</taxon>
        <taxon>Pucciniomycetes</taxon>
        <taxon>Pucciniales</taxon>
        <taxon>Pucciniaceae</taxon>
        <taxon>Puccinia</taxon>
    </lineage>
</organism>
<dbReference type="EMBL" id="AJIL01003703">
    <property type="protein sequence ID" value="KNE87921.1"/>
    <property type="molecule type" value="Genomic_DNA"/>
</dbReference>
<dbReference type="AlphaFoldDB" id="A0A0L0ULQ5"/>
<evidence type="ECO:0000313" key="2">
    <source>
        <dbReference type="Proteomes" id="UP000054564"/>
    </source>
</evidence>
<name>A0A0L0ULQ5_9BASI</name>
<evidence type="ECO:0000313" key="1">
    <source>
        <dbReference type="EMBL" id="KNE87921.1"/>
    </source>
</evidence>
<accession>A0A0L0ULQ5</accession>
<keyword evidence="2" id="KW-1185">Reference proteome</keyword>
<dbReference type="Proteomes" id="UP000054564">
    <property type="component" value="Unassembled WGS sequence"/>
</dbReference>
<protein>
    <submittedName>
        <fullName evidence="1">Uncharacterized protein</fullName>
    </submittedName>
</protein>